<dbReference type="PANTHER" id="PTHR45745">
    <property type="entry name" value="PHOSPHOMANNOMUTASE 45A"/>
    <property type="match status" value="1"/>
</dbReference>
<dbReference type="EC" id="5.4.2.2" evidence="6"/>
<evidence type="ECO:0000256" key="3">
    <source>
        <dbReference type="ARBA" id="ARBA00005164"/>
    </source>
</evidence>
<evidence type="ECO:0000256" key="8">
    <source>
        <dbReference type="ARBA" id="ARBA00022553"/>
    </source>
</evidence>
<dbReference type="Pfam" id="PF02878">
    <property type="entry name" value="PGM_PMM_I"/>
    <property type="match status" value="1"/>
</dbReference>
<evidence type="ECO:0000256" key="12">
    <source>
        <dbReference type="ARBA" id="ARBA00039995"/>
    </source>
</evidence>
<evidence type="ECO:0000256" key="9">
    <source>
        <dbReference type="ARBA" id="ARBA00022723"/>
    </source>
</evidence>
<keyword evidence="7" id="KW-0313">Glucose metabolism</keyword>
<dbReference type="InterPro" id="IPR036900">
    <property type="entry name" value="A-D-PHexomutase_C_sf"/>
</dbReference>
<dbReference type="Pfam" id="PF02880">
    <property type="entry name" value="PGM_PMM_III"/>
    <property type="match status" value="1"/>
</dbReference>
<gene>
    <name evidence="20" type="ORF">GCM10007216_12120</name>
</gene>
<evidence type="ECO:0000256" key="10">
    <source>
        <dbReference type="ARBA" id="ARBA00022842"/>
    </source>
</evidence>
<dbReference type="SUPFAM" id="SSF55957">
    <property type="entry name" value="Phosphoglucomutase, C-terminal domain"/>
    <property type="match status" value="1"/>
</dbReference>
<evidence type="ECO:0000256" key="5">
    <source>
        <dbReference type="ARBA" id="ARBA00010231"/>
    </source>
</evidence>
<evidence type="ECO:0000256" key="4">
    <source>
        <dbReference type="ARBA" id="ARBA00005189"/>
    </source>
</evidence>
<evidence type="ECO:0000256" key="13">
    <source>
        <dbReference type="ARBA" id="ARBA00041398"/>
    </source>
</evidence>
<keyword evidence="10 15" id="KW-0460">Magnesium</keyword>
<dbReference type="InterPro" id="IPR016066">
    <property type="entry name" value="A-D-PHexomutase_CS"/>
</dbReference>
<dbReference type="Proteomes" id="UP000619534">
    <property type="component" value="Unassembled WGS sequence"/>
</dbReference>
<dbReference type="Gene3D" id="3.40.120.10">
    <property type="entry name" value="Alpha-D-Glucose-1,6-Bisphosphate, subunit A, domain 3"/>
    <property type="match status" value="3"/>
</dbReference>
<dbReference type="Pfam" id="PF02879">
    <property type="entry name" value="PGM_PMM_II"/>
    <property type="match status" value="1"/>
</dbReference>
<accession>A0ABQ1NUL4</accession>
<dbReference type="PANTHER" id="PTHR45745:SF1">
    <property type="entry name" value="PHOSPHOGLUCOMUTASE 2B-RELATED"/>
    <property type="match status" value="1"/>
</dbReference>
<comment type="cofactor">
    <cofactor evidence="2">
        <name>Mg(2+)</name>
        <dbReference type="ChEBI" id="CHEBI:18420"/>
    </cofactor>
</comment>
<dbReference type="Pfam" id="PF00408">
    <property type="entry name" value="PGM_PMM_IV"/>
    <property type="match status" value="1"/>
</dbReference>
<comment type="similarity">
    <text evidence="5 15">Belongs to the phosphohexose mutase family.</text>
</comment>
<sequence length="574" mass="64418">MTWQNSYQRWNDFDKLEAEMRTQLNQIQTDEESLEDAFYKNLEFGTGGMRGKLGPGTNRMNIYTIRRAAEGLARYIEARGEEWKENGIVIAYDCRHMSKEFAIETAKVLGNHGIKAYVFSSLRPTPVLSYAVRYLYAAGGIVITASHNPPEYNGFKVYNEDGGQLPPAEAGAMIEIVNQIENELQVEAADQDDLEANGLLEWVDKKVDEAYLKELRGVNMNPHITHDAGEDFQVVFTPLHGTANVLVRKGLEQAGFKNVHVVAEQADPDPEFSTVASPNPEEHQAFEMAINQGKKVGADILIGTDPDADRLGVAVPDEHGEYQVLTGNQLGALMLDYLLSQHLDLPDNGIMIKTIVTSEFGRAIASYYNIETLDTLTGFKFIGEKIREFERTGEYEFLFGYEESYGFLAKDFARDKDAVQAAVLATELALFWKVKGKTLLQALDALYKRHGYYLEDLQSIKLDGKQGEEKIKAIMDTFRQEELTEVAGLKVLAVEDYASSRRWVVKTGEEETITLPASNVLKFVLEDDCWFCLRPSGTEPKIKFYYGVKSSSKADSLERLEKLKQALAAYLPAL</sequence>
<feature type="domain" description="Alpha-D-phosphohexomutase alpha/beta/alpha" evidence="17">
    <location>
        <begin position="43"/>
        <end position="182"/>
    </location>
</feature>
<evidence type="ECO:0000259" key="16">
    <source>
        <dbReference type="Pfam" id="PF00408"/>
    </source>
</evidence>
<evidence type="ECO:0000256" key="7">
    <source>
        <dbReference type="ARBA" id="ARBA00022526"/>
    </source>
</evidence>
<comment type="catalytic activity">
    <reaction evidence="1">
        <text>alpha-D-glucose 1-phosphate = alpha-D-glucose 6-phosphate</text>
        <dbReference type="Rhea" id="RHEA:23536"/>
        <dbReference type="ChEBI" id="CHEBI:58225"/>
        <dbReference type="ChEBI" id="CHEBI:58601"/>
        <dbReference type="EC" id="5.4.2.2"/>
    </reaction>
</comment>
<dbReference type="CDD" id="cd05799">
    <property type="entry name" value="PGM2"/>
    <property type="match status" value="1"/>
</dbReference>
<reference evidence="21" key="1">
    <citation type="journal article" date="2019" name="Int. J. Syst. Evol. Microbiol.">
        <title>The Global Catalogue of Microorganisms (GCM) 10K type strain sequencing project: providing services to taxonomists for standard genome sequencing and annotation.</title>
        <authorList>
            <consortium name="The Broad Institute Genomics Platform"/>
            <consortium name="The Broad Institute Genome Sequencing Center for Infectious Disease"/>
            <person name="Wu L."/>
            <person name="Ma J."/>
        </authorList>
    </citation>
    <scope>NUCLEOTIDE SEQUENCE [LARGE SCALE GENOMIC DNA]</scope>
    <source>
        <strain evidence="21">CCM 7282</strain>
    </source>
</reference>
<dbReference type="InterPro" id="IPR016055">
    <property type="entry name" value="A-D-PHexomutase_a/b/a-I/II/III"/>
</dbReference>
<evidence type="ECO:0000259" key="19">
    <source>
        <dbReference type="Pfam" id="PF02880"/>
    </source>
</evidence>
<dbReference type="InterPro" id="IPR005843">
    <property type="entry name" value="A-D-PHexomutase_C"/>
</dbReference>
<evidence type="ECO:0000256" key="14">
    <source>
        <dbReference type="ARBA" id="ARBA00041467"/>
    </source>
</evidence>
<dbReference type="PRINTS" id="PR00509">
    <property type="entry name" value="PGMPMM"/>
</dbReference>
<evidence type="ECO:0000256" key="11">
    <source>
        <dbReference type="ARBA" id="ARBA00023235"/>
    </source>
</evidence>
<keyword evidence="7" id="KW-0119">Carbohydrate metabolism</keyword>
<evidence type="ECO:0000256" key="2">
    <source>
        <dbReference type="ARBA" id="ARBA00001946"/>
    </source>
</evidence>
<evidence type="ECO:0000313" key="20">
    <source>
        <dbReference type="EMBL" id="GGC83101.1"/>
    </source>
</evidence>
<organism evidence="20 21">
    <name type="scientific">Thalassobacillus devorans</name>
    <dbReference type="NCBI Taxonomy" id="279813"/>
    <lineage>
        <taxon>Bacteria</taxon>
        <taxon>Bacillati</taxon>
        <taxon>Bacillota</taxon>
        <taxon>Bacilli</taxon>
        <taxon>Bacillales</taxon>
        <taxon>Bacillaceae</taxon>
        <taxon>Thalassobacillus</taxon>
    </lineage>
</organism>
<name>A0ABQ1NUL4_9BACI</name>
<proteinExistence type="inferred from homology"/>
<dbReference type="InterPro" id="IPR005841">
    <property type="entry name" value="Alpha-D-phosphohexomutase_SF"/>
</dbReference>
<dbReference type="PROSITE" id="PS00710">
    <property type="entry name" value="PGM_PMM"/>
    <property type="match status" value="1"/>
</dbReference>
<evidence type="ECO:0000259" key="17">
    <source>
        <dbReference type="Pfam" id="PF02878"/>
    </source>
</evidence>
<keyword evidence="11" id="KW-0413">Isomerase</keyword>
<comment type="pathway">
    <text evidence="3">Glycolipid metabolism; diglucosyl-diacylglycerol biosynthesis.</text>
</comment>
<dbReference type="Gene3D" id="3.30.310.50">
    <property type="entry name" value="Alpha-D-phosphohexomutase, C-terminal domain"/>
    <property type="match status" value="1"/>
</dbReference>
<keyword evidence="9 15" id="KW-0479">Metal-binding</keyword>
<keyword evidence="21" id="KW-1185">Reference proteome</keyword>
<dbReference type="InterPro" id="IPR005845">
    <property type="entry name" value="A-D-PHexomutase_a/b/a-II"/>
</dbReference>
<comment type="pathway">
    <text evidence="4">Lipid metabolism.</text>
</comment>
<dbReference type="InterPro" id="IPR005846">
    <property type="entry name" value="A-D-PHexomutase_a/b/a-III"/>
</dbReference>
<evidence type="ECO:0000313" key="21">
    <source>
        <dbReference type="Proteomes" id="UP000619534"/>
    </source>
</evidence>
<evidence type="ECO:0000256" key="6">
    <source>
        <dbReference type="ARBA" id="ARBA00012728"/>
    </source>
</evidence>
<evidence type="ECO:0000259" key="18">
    <source>
        <dbReference type="Pfam" id="PF02879"/>
    </source>
</evidence>
<keyword evidence="8" id="KW-0597">Phosphoprotein</keyword>
<dbReference type="RefSeq" id="WP_062441455.1">
    <property type="nucleotide sequence ID" value="NZ_BMCJ01000002.1"/>
</dbReference>
<feature type="domain" description="Alpha-D-phosphohexomutase alpha/beta/alpha" evidence="18">
    <location>
        <begin position="224"/>
        <end position="320"/>
    </location>
</feature>
<protein>
    <recommendedName>
        <fullName evidence="12">Phosphoglucomutase</fullName>
        <ecNumber evidence="6">5.4.2.2</ecNumber>
    </recommendedName>
    <alternativeName>
        <fullName evidence="14">Alpha-phosphoglucomutase</fullName>
    </alternativeName>
    <alternativeName>
        <fullName evidence="13">Glucose phosphomutase</fullName>
    </alternativeName>
</protein>
<dbReference type="SUPFAM" id="SSF53738">
    <property type="entry name" value="Phosphoglucomutase, first 3 domains"/>
    <property type="match status" value="3"/>
</dbReference>
<dbReference type="EMBL" id="BMCJ01000002">
    <property type="protein sequence ID" value="GGC83101.1"/>
    <property type="molecule type" value="Genomic_DNA"/>
</dbReference>
<feature type="domain" description="Alpha-D-phosphohexomutase alpha/beta/alpha" evidence="19">
    <location>
        <begin position="327"/>
        <end position="449"/>
    </location>
</feature>
<dbReference type="InterPro" id="IPR005844">
    <property type="entry name" value="A-D-PHexomutase_a/b/a-I"/>
</dbReference>
<feature type="domain" description="Alpha-D-phosphohexomutase C-terminal" evidence="16">
    <location>
        <begin position="517"/>
        <end position="557"/>
    </location>
</feature>
<comment type="caution">
    <text evidence="20">The sequence shown here is derived from an EMBL/GenBank/DDBJ whole genome shotgun (WGS) entry which is preliminary data.</text>
</comment>
<evidence type="ECO:0000256" key="1">
    <source>
        <dbReference type="ARBA" id="ARBA00000443"/>
    </source>
</evidence>
<evidence type="ECO:0000256" key="15">
    <source>
        <dbReference type="RuleBase" id="RU004326"/>
    </source>
</evidence>